<sequence>MEANPFRDVELIAHVKQIAEIHGISLKSAITYYIKQLEVQLAENEEKIANYKSPPSKLMLRLGEEKYNMLIEKLVKKVTSSSELSQAYYSAKASGRLKQAKLKIEGEFHIINSEFIGNKFLEVGTILEAEVYDEQLYQVWISTTEREFVFNEELEIL</sequence>
<evidence type="ECO:0000313" key="1">
    <source>
        <dbReference type="EMBL" id="MBD2604035.1"/>
    </source>
</evidence>
<protein>
    <submittedName>
        <fullName evidence="1">Uncharacterized protein</fullName>
    </submittedName>
</protein>
<name>A0ABR8GKY1_9CYAN</name>
<organism evidence="1 2">
    <name type="scientific">Scytonema hofmannii FACHB-248</name>
    <dbReference type="NCBI Taxonomy" id="1842502"/>
    <lineage>
        <taxon>Bacteria</taxon>
        <taxon>Bacillati</taxon>
        <taxon>Cyanobacteriota</taxon>
        <taxon>Cyanophyceae</taxon>
        <taxon>Nostocales</taxon>
        <taxon>Scytonemataceae</taxon>
        <taxon>Scytonema</taxon>
    </lineage>
</organism>
<reference evidence="1 2" key="1">
    <citation type="journal article" date="2020" name="ISME J.">
        <title>Comparative genomics reveals insights into cyanobacterial evolution and habitat adaptation.</title>
        <authorList>
            <person name="Chen M.Y."/>
            <person name="Teng W.K."/>
            <person name="Zhao L."/>
            <person name="Hu C.X."/>
            <person name="Zhou Y.K."/>
            <person name="Han B.P."/>
            <person name="Song L.R."/>
            <person name="Shu W.S."/>
        </authorList>
    </citation>
    <scope>NUCLEOTIDE SEQUENCE [LARGE SCALE GENOMIC DNA]</scope>
    <source>
        <strain evidence="1 2">FACHB-248</strain>
    </source>
</reference>
<comment type="caution">
    <text evidence="1">The sequence shown here is derived from an EMBL/GenBank/DDBJ whole genome shotgun (WGS) entry which is preliminary data.</text>
</comment>
<evidence type="ECO:0000313" key="2">
    <source>
        <dbReference type="Proteomes" id="UP000660380"/>
    </source>
</evidence>
<dbReference type="EMBL" id="JACJTA010000008">
    <property type="protein sequence ID" value="MBD2604035.1"/>
    <property type="molecule type" value="Genomic_DNA"/>
</dbReference>
<accession>A0ABR8GKY1</accession>
<keyword evidence="2" id="KW-1185">Reference proteome</keyword>
<dbReference type="Proteomes" id="UP000660380">
    <property type="component" value="Unassembled WGS sequence"/>
</dbReference>
<proteinExistence type="predicted"/>
<dbReference type="RefSeq" id="WP_029631279.1">
    <property type="nucleotide sequence ID" value="NZ_JACJTA010000008.1"/>
</dbReference>
<gene>
    <name evidence="1" type="ORF">H6G81_05705</name>
</gene>